<keyword evidence="1" id="KW-0472">Membrane</keyword>
<dbReference type="RefSeq" id="WP_149940600.1">
    <property type="nucleotide sequence ID" value="NZ_JAHOGS010000054.1"/>
</dbReference>
<dbReference type="EMBL" id="CP126056">
    <property type="protein sequence ID" value="WHX09374.1"/>
    <property type="molecule type" value="Genomic_DNA"/>
</dbReference>
<feature type="transmembrane region" description="Helical" evidence="1">
    <location>
        <begin position="74"/>
        <end position="94"/>
    </location>
</feature>
<dbReference type="Pfam" id="PF20619">
    <property type="entry name" value="DUF6804"/>
    <property type="match status" value="1"/>
</dbReference>
<reference evidence="3" key="2">
    <citation type="journal article" date="2023" name="Nat. Commun.">
        <title>Identification of a novel Human Milk Oligosaccharides utilization cluster in the infant gut commensal Bacteroides dorei.</title>
        <authorList>
            <person name="Kijner S."/>
            <person name="Ennis D."/>
            <person name="Shmorak S."/>
            <person name="Florentin A."/>
            <person name="Yassour M."/>
        </authorList>
    </citation>
    <scope>NUCLEOTIDE SEQUENCE</scope>
    <source>
        <strain evidence="3">2</strain>
    </source>
</reference>
<dbReference type="Proteomes" id="UP001177934">
    <property type="component" value="Chromosome"/>
</dbReference>
<proteinExistence type="predicted"/>
<evidence type="ECO:0000313" key="4">
    <source>
        <dbReference type="Proteomes" id="UP000347681"/>
    </source>
</evidence>
<evidence type="ECO:0000313" key="3">
    <source>
        <dbReference type="EMBL" id="WHX09374.1"/>
    </source>
</evidence>
<reference evidence="2 4" key="1">
    <citation type="journal article" date="2019" name="Nat. Med.">
        <title>A library of human gut bacterial isolates paired with longitudinal multiomics data enables mechanistic microbiome research.</title>
        <authorList>
            <person name="Poyet M."/>
            <person name="Groussin M."/>
            <person name="Gibbons S.M."/>
            <person name="Avila-Pacheco J."/>
            <person name="Jiang X."/>
            <person name="Kearney S.M."/>
            <person name="Perrotta A.R."/>
            <person name="Berdy B."/>
            <person name="Zhao S."/>
            <person name="Lieberman T.D."/>
            <person name="Swanson P.K."/>
            <person name="Smith M."/>
            <person name="Roesemann S."/>
            <person name="Alexander J.E."/>
            <person name="Rich S.A."/>
            <person name="Livny J."/>
            <person name="Vlamakis H."/>
            <person name="Clish C."/>
            <person name="Bullock K."/>
            <person name="Deik A."/>
            <person name="Scott J."/>
            <person name="Pierce K.A."/>
            <person name="Xavier R.J."/>
            <person name="Alm E.J."/>
        </authorList>
    </citation>
    <scope>NUCLEOTIDE SEQUENCE [LARGE SCALE GENOMIC DNA]</scope>
    <source>
        <strain evidence="2 4">BIOML-A5</strain>
    </source>
</reference>
<keyword evidence="1" id="KW-0812">Transmembrane</keyword>
<organism evidence="2 4">
    <name type="scientific">Phocaeicola dorei</name>
    <dbReference type="NCBI Taxonomy" id="357276"/>
    <lineage>
        <taxon>Bacteria</taxon>
        <taxon>Pseudomonadati</taxon>
        <taxon>Bacteroidota</taxon>
        <taxon>Bacteroidia</taxon>
        <taxon>Bacteroidales</taxon>
        <taxon>Bacteroidaceae</taxon>
        <taxon>Phocaeicola</taxon>
    </lineage>
</organism>
<name>A0A5M5ZYS9_9BACT</name>
<evidence type="ECO:0000313" key="2">
    <source>
        <dbReference type="EMBL" id="KAA5386479.1"/>
    </source>
</evidence>
<dbReference type="AlphaFoldDB" id="A0A5M5ZYS9"/>
<accession>A0A5M5ZYS9</accession>
<feature type="transmembrane region" description="Helical" evidence="1">
    <location>
        <begin position="51"/>
        <end position="68"/>
    </location>
</feature>
<dbReference type="EMBL" id="VVZB01000001">
    <property type="protein sequence ID" value="KAA5386479.1"/>
    <property type="molecule type" value="Genomic_DNA"/>
</dbReference>
<evidence type="ECO:0000256" key="1">
    <source>
        <dbReference type="SAM" id="Phobius"/>
    </source>
</evidence>
<dbReference type="Proteomes" id="UP000347681">
    <property type="component" value="Unassembled WGS sequence"/>
</dbReference>
<gene>
    <name evidence="2" type="ORF">F2Y61_01245</name>
    <name evidence="3" type="ORF">QNN11_18905</name>
</gene>
<dbReference type="InterPro" id="IPR046548">
    <property type="entry name" value="DUF6804"/>
</dbReference>
<sequence>MKPILKLIIAILLILCLADMPYGFYELVRFAAAGAFAYLSYDFFKSKRDGLGFLFAGLALLFQPFFKIALGRVIWNIIDIIVAVALIVLLIKAFKKKL</sequence>
<protein>
    <submittedName>
        <fullName evidence="2">Uncharacterized protein</fullName>
    </submittedName>
</protein>
<keyword evidence="1" id="KW-1133">Transmembrane helix</keyword>